<dbReference type="InterPro" id="IPR035897">
    <property type="entry name" value="Toll_tir_struct_dom_sf"/>
</dbReference>
<feature type="domain" description="TIR" evidence="1">
    <location>
        <begin position="224"/>
        <end position="368"/>
    </location>
</feature>
<evidence type="ECO:0000259" key="1">
    <source>
        <dbReference type="PROSITE" id="PS50104"/>
    </source>
</evidence>
<dbReference type="OrthoDB" id="149072at2"/>
<dbReference type="Pfam" id="PF13676">
    <property type="entry name" value="TIR_2"/>
    <property type="match status" value="1"/>
</dbReference>
<comment type="caution">
    <text evidence="2">The sequence shown here is derived from an EMBL/GenBank/DDBJ whole genome shotgun (WGS) entry which is preliminary data.</text>
</comment>
<dbReference type="RefSeq" id="WP_126630675.1">
    <property type="nucleotide sequence ID" value="NZ_BIFT01000002.1"/>
</dbReference>
<proteinExistence type="predicted"/>
<reference evidence="3" key="1">
    <citation type="submission" date="2018-12" db="EMBL/GenBank/DDBJ databases">
        <title>Tengunoibacter tsumagoiensis gen. nov., sp. nov., Dictyobacter kobayashii sp. nov., D. alpinus sp. nov., and D. joshuensis sp. nov. and description of Dictyobacteraceae fam. nov. within the order Ktedonobacterales isolated from Tengu-no-mugimeshi.</title>
        <authorList>
            <person name="Wang C.M."/>
            <person name="Zheng Y."/>
            <person name="Sakai Y."/>
            <person name="Toyoda A."/>
            <person name="Minakuchi Y."/>
            <person name="Abe K."/>
            <person name="Yokota A."/>
            <person name="Yabe S."/>
        </authorList>
    </citation>
    <scope>NUCLEOTIDE SEQUENCE [LARGE SCALE GENOMIC DNA]</scope>
    <source>
        <strain evidence="3">Uno16</strain>
    </source>
</reference>
<accession>A0A402BGP8</accession>
<name>A0A402BGP8_9CHLR</name>
<dbReference type="Gene3D" id="3.40.50.10140">
    <property type="entry name" value="Toll/interleukin-1 receptor homology (TIR) domain"/>
    <property type="match status" value="1"/>
</dbReference>
<dbReference type="GO" id="GO:0007165">
    <property type="term" value="P:signal transduction"/>
    <property type="evidence" value="ECO:0007669"/>
    <property type="project" value="InterPro"/>
</dbReference>
<dbReference type="InterPro" id="IPR024983">
    <property type="entry name" value="CHAT_dom"/>
</dbReference>
<dbReference type="Pfam" id="PF12770">
    <property type="entry name" value="CHAT"/>
    <property type="match status" value="1"/>
</dbReference>
<protein>
    <recommendedName>
        <fullName evidence="1">TIR domain-containing protein</fullName>
    </recommendedName>
</protein>
<evidence type="ECO:0000313" key="2">
    <source>
        <dbReference type="EMBL" id="GCE30608.1"/>
    </source>
</evidence>
<dbReference type="SUPFAM" id="SSF52200">
    <property type="entry name" value="Toll/Interleukin receptor TIR domain"/>
    <property type="match status" value="1"/>
</dbReference>
<organism evidence="2 3">
    <name type="scientific">Dictyobacter alpinus</name>
    <dbReference type="NCBI Taxonomy" id="2014873"/>
    <lineage>
        <taxon>Bacteria</taxon>
        <taxon>Bacillati</taxon>
        <taxon>Chloroflexota</taxon>
        <taxon>Ktedonobacteria</taxon>
        <taxon>Ktedonobacterales</taxon>
        <taxon>Dictyobacteraceae</taxon>
        <taxon>Dictyobacter</taxon>
    </lineage>
</organism>
<dbReference type="Proteomes" id="UP000287171">
    <property type="component" value="Unassembled WGS sequence"/>
</dbReference>
<evidence type="ECO:0000313" key="3">
    <source>
        <dbReference type="Proteomes" id="UP000287171"/>
    </source>
</evidence>
<sequence>MDEKDIVKILFLAASPTETGRLQLDLENRTIKENIRHGSNRDHFKVENEWAVEDNTLLEFMNIYHPNIVHFSGHGTETGELLLEGPDRTIRPIPGVTLQALMRNFIDSVHMVVLNACHSYQEAQMLAQDIDVVIGMNYEVSDQAAIEFISRFYQALSFGNSLQNSFDQGITQLKIKNIPEEHNPQLFTRQGINASKITWKDLIKPPVVMGRANKAEGQATSTNRQISIFVSYANEDKEIYERLDKHFTTMKRLGIIKLTRFDNALAGQFSEQRLTEYLNAADIVLFLVSPDFIASDSLYENELKPAIARRDQGLTWVIPILIKPTANWEEDKNFVGLLALPRNHKPISAWADRDSALLEVAQEVRNVINKITAKKA</sequence>
<dbReference type="PROSITE" id="PS50104">
    <property type="entry name" value="TIR"/>
    <property type="match status" value="1"/>
</dbReference>
<dbReference type="AlphaFoldDB" id="A0A402BGP8"/>
<gene>
    <name evidence="2" type="ORF">KDA_60920</name>
</gene>
<dbReference type="InterPro" id="IPR000157">
    <property type="entry name" value="TIR_dom"/>
</dbReference>
<keyword evidence="3" id="KW-1185">Reference proteome</keyword>
<dbReference type="EMBL" id="BIFT01000002">
    <property type="protein sequence ID" value="GCE30608.1"/>
    <property type="molecule type" value="Genomic_DNA"/>
</dbReference>